<proteinExistence type="predicted"/>
<evidence type="ECO:0000313" key="1">
    <source>
        <dbReference type="EMBL" id="MDY0871566.1"/>
    </source>
</evidence>
<organism evidence="1 2">
    <name type="scientific">Dongia rigui</name>
    <dbReference type="NCBI Taxonomy" id="940149"/>
    <lineage>
        <taxon>Bacteria</taxon>
        <taxon>Pseudomonadati</taxon>
        <taxon>Pseudomonadota</taxon>
        <taxon>Alphaproteobacteria</taxon>
        <taxon>Rhodospirillales</taxon>
        <taxon>Dongiaceae</taxon>
        <taxon>Dongia</taxon>
    </lineage>
</organism>
<sequence length="95" mass="9703">MTDIATLIKTGQRVRTRDRRDVAGLALNADGTITGTVPVLGACRWSAEGRYLDGPSAGAGPLDLVGVAKPAADGPQHGSVVAQIGDKEAKNSCCD</sequence>
<protein>
    <submittedName>
        <fullName evidence="1">Uncharacterized protein</fullName>
    </submittedName>
</protein>
<keyword evidence="2" id="KW-1185">Reference proteome</keyword>
<accession>A0ABU5DW84</accession>
<dbReference type="EMBL" id="JAXCLX010000001">
    <property type="protein sequence ID" value="MDY0871566.1"/>
    <property type="molecule type" value="Genomic_DNA"/>
</dbReference>
<name>A0ABU5DW84_9PROT</name>
<comment type="caution">
    <text evidence="1">The sequence shown here is derived from an EMBL/GenBank/DDBJ whole genome shotgun (WGS) entry which is preliminary data.</text>
</comment>
<dbReference type="RefSeq" id="WP_320499997.1">
    <property type="nucleotide sequence ID" value="NZ_JAXCLX010000001.1"/>
</dbReference>
<gene>
    <name evidence="1" type="ORF">SMD31_06515</name>
</gene>
<dbReference type="Proteomes" id="UP001271769">
    <property type="component" value="Unassembled WGS sequence"/>
</dbReference>
<reference evidence="1 2" key="1">
    <citation type="journal article" date="2013" name="Antonie Van Leeuwenhoek">
        <title>Dongia rigui sp. nov., isolated from freshwater of a large wetland in Korea.</title>
        <authorList>
            <person name="Baik K.S."/>
            <person name="Hwang Y.M."/>
            <person name="Choi J.S."/>
            <person name="Kwon J."/>
            <person name="Seong C.N."/>
        </authorList>
    </citation>
    <scope>NUCLEOTIDE SEQUENCE [LARGE SCALE GENOMIC DNA]</scope>
    <source>
        <strain evidence="1 2">04SU4-P</strain>
    </source>
</reference>
<evidence type="ECO:0000313" key="2">
    <source>
        <dbReference type="Proteomes" id="UP001271769"/>
    </source>
</evidence>